<sequence length="226" mass="25518">MNSFYISPASITPTRVAKCVAIGFVFWIGFLILSPFPHYLPPDFEYGFLSNKADYFYRSGYFIGFYLHIAGAPIGLFVGGLQMSRTVRERYPWVHRFAGTVYVTAVLVAAAPGGFIMSMKAFGGWSTTLCFGLLAVATWWSTLIGWRAGRRFDFLRHRNWMLRSYVLLLSAVVLRLGHFALRTLQLTPELTYQIAAWVSWVIPLIALELALGIYGQPTLRRGDRGV</sequence>
<keyword evidence="3" id="KW-1185">Reference proteome</keyword>
<name>A0A518I2D9_9BACT</name>
<feature type="transmembrane region" description="Helical" evidence="1">
    <location>
        <begin position="190"/>
        <end position="214"/>
    </location>
</feature>
<dbReference type="OrthoDB" id="283150at2"/>
<evidence type="ECO:0000313" key="3">
    <source>
        <dbReference type="Proteomes" id="UP000319004"/>
    </source>
</evidence>
<dbReference type="RefSeq" id="WP_145391329.1">
    <property type="nucleotide sequence ID" value="NZ_CP037423.1"/>
</dbReference>
<dbReference type="InterPro" id="IPR018750">
    <property type="entry name" value="DUF2306_membrane"/>
</dbReference>
<gene>
    <name evidence="2" type="ORF">Enr13x_71250</name>
</gene>
<protein>
    <recommendedName>
        <fullName evidence="4">Membrane protein (DUF2306)</fullName>
    </recommendedName>
</protein>
<dbReference type="AlphaFoldDB" id="A0A518I2D9"/>
<evidence type="ECO:0000313" key="2">
    <source>
        <dbReference type="EMBL" id="QDV47216.1"/>
    </source>
</evidence>
<keyword evidence="1" id="KW-0472">Membrane</keyword>
<dbReference type="Proteomes" id="UP000319004">
    <property type="component" value="Chromosome"/>
</dbReference>
<feature type="transmembrane region" description="Helical" evidence="1">
    <location>
        <begin position="20"/>
        <end position="40"/>
    </location>
</feature>
<evidence type="ECO:0008006" key="4">
    <source>
        <dbReference type="Google" id="ProtNLM"/>
    </source>
</evidence>
<organism evidence="2 3">
    <name type="scientific">Stieleria neptunia</name>
    <dbReference type="NCBI Taxonomy" id="2527979"/>
    <lineage>
        <taxon>Bacteria</taxon>
        <taxon>Pseudomonadati</taxon>
        <taxon>Planctomycetota</taxon>
        <taxon>Planctomycetia</taxon>
        <taxon>Pirellulales</taxon>
        <taxon>Pirellulaceae</taxon>
        <taxon>Stieleria</taxon>
    </lineage>
</organism>
<dbReference type="Pfam" id="PF10067">
    <property type="entry name" value="DUF2306"/>
    <property type="match status" value="1"/>
</dbReference>
<feature type="transmembrane region" description="Helical" evidence="1">
    <location>
        <begin position="165"/>
        <end position="184"/>
    </location>
</feature>
<dbReference type="EMBL" id="CP037423">
    <property type="protein sequence ID" value="QDV47216.1"/>
    <property type="molecule type" value="Genomic_DNA"/>
</dbReference>
<evidence type="ECO:0000256" key="1">
    <source>
        <dbReference type="SAM" id="Phobius"/>
    </source>
</evidence>
<dbReference type="KEGG" id="snep:Enr13x_71250"/>
<feature type="transmembrane region" description="Helical" evidence="1">
    <location>
        <begin position="122"/>
        <end position="144"/>
    </location>
</feature>
<accession>A0A518I2D9</accession>
<keyword evidence="1" id="KW-0812">Transmembrane</keyword>
<reference evidence="2 3" key="1">
    <citation type="submission" date="2019-03" db="EMBL/GenBank/DDBJ databases">
        <title>Deep-cultivation of Planctomycetes and their phenomic and genomic characterization uncovers novel biology.</title>
        <authorList>
            <person name="Wiegand S."/>
            <person name="Jogler M."/>
            <person name="Boedeker C."/>
            <person name="Pinto D."/>
            <person name="Vollmers J."/>
            <person name="Rivas-Marin E."/>
            <person name="Kohn T."/>
            <person name="Peeters S.H."/>
            <person name="Heuer A."/>
            <person name="Rast P."/>
            <person name="Oberbeckmann S."/>
            <person name="Bunk B."/>
            <person name="Jeske O."/>
            <person name="Meyerdierks A."/>
            <person name="Storesund J.E."/>
            <person name="Kallscheuer N."/>
            <person name="Luecker S."/>
            <person name="Lage O.M."/>
            <person name="Pohl T."/>
            <person name="Merkel B.J."/>
            <person name="Hornburger P."/>
            <person name="Mueller R.-W."/>
            <person name="Bruemmer F."/>
            <person name="Labrenz M."/>
            <person name="Spormann A.M."/>
            <person name="Op den Camp H."/>
            <person name="Overmann J."/>
            <person name="Amann R."/>
            <person name="Jetten M.S.M."/>
            <person name="Mascher T."/>
            <person name="Medema M.H."/>
            <person name="Devos D.P."/>
            <person name="Kaster A.-K."/>
            <person name="Ovreas L."/>
            <person name="Rohde M."/>
            <person name="Galperin M.Y."/>
            <person name="Jogler C."/>
        </authorList>
    </citation>
    <scope>NUCLEOTIDE SEQUENCE [LARGE SCALE GENOMIC DNA]</scope>
    <source>
        <strain evidence="2 3">Enr13</strain>
    </source>
</reference>
<feature type="transmembrane region" description="Helical" evidence="1">
    <location>
        <begin position="93"/>
        <end position="116"/>
    </location>
</feature>
<keyword evidence="1" id="KW-1133">Transmembrane helix</keyword>
<proteinExistence type="predicted"/>
<feature type="transmembrane region" description="Helical" evidence="1">
    <location>
        <begin position="60"/>
        <end position="81"/>
    </location>
</feature>